<dbReference type="InterPro" id="IPR001789">
    <property type="entry name" value="Sig_transdc_resp-reg_receiver"/>
</dbReference>
<dbReference type="GO" id="GO:0003677">
    <property type="term" value="F:DNA binding"/>
    <property type="evidence" value="ECO:0007669"/>
    <property type="project" value="UniProtKB-KW"/>
</dbReference>
<feature type="region of interest" description="Disordered" evidence="4">
    <location>
        <begin position="1"/>
        <end position="82"/>
    </location>
</feature>
<feature type="domain" description="HTH luxR-type" evidence="5">
    <location>
        <begin position="233"/>
        <end position="298"/>
    </location>
</feature>
<evidence type="ECO:0000259" key="5">
    <source>
        <dbReference type="PROSITE" id="PS50043"/>
    </source>
</evidence>
<feature type="compositionally biased region" description="Low complexity" evidence="4">
    <location>
        <begin position="55"/>
        <end position="82"/>
    </location>
</feature>
<keyword evidence="2" id="KW-0238">DNA-binding</keyword>
<dbReference type="InterPro" id="IPR016032">
    <property type="entry name" value="Sig_transdc_resp-reg_C-effctor"/>
</dbReference>
<keyword evidence="8" id="KW-1185">Reference proteome</keyword>
<gene>
    <name evidence="7" type="ordered locus">Acel_1760</name>
</gene>
<evidence type="ECO:0000256" key="2">
    <source>
        <dbReference type="ARBA" id="ARBA00023125"/>
    </source>
</evidence>
<dbReference type="GO" id="GO:0000160">
    <property type="term" value="P:phosphorelay signal transduction system"/>
    <property type="evidence" value="ECO:0007669"/>
    <property type="project" value="InterPro"/>
</dbReference>
<dbReference type="Pfam" id="PF00072">
    <property type="entry name" value="Response_reg"/>
    <property type="match status" value="1"/>
</dbReference>
<dbReference type="SUPFAM" id="SSF52172">
    <property type="entry name" value="CheY-like"/>
    <property type="match status" value="1"/>
</dbReference>
<evidence type="ECO:0000256" key="1">
    <source>
        <dbReference type="ARBA" id="ARBA00022553"/>
    </source>
</evidence>
<organism evidence="7 8">
    <name type="scientific">Acidothermus cellulolyticus (strain ATCC 43068 / DSM 8971 / 11B)</name>
    <dbReference type="NCBI Taxonomy" id="351607"/>
    <lineage>
        <taxon>Bacteria</taxon>
        <taxon>Bacillati</taxon>
        <taxon>Actinomycetota</taxon>
        <taxon>Actinomycetes</taxon>
        <taxon>Acidothermales</taxon>
        <taxon>Acidothermaceae</taxon>
        <taxon>Acidothermus</taxon>
    </lineage>
</organism>
<evidence type="ECO:0000313" key="8">
    <source>
        <dbReference type="Proteomes" id="UP000008221"/>
    </source>
</evidence>
<dbReference type="PROSITE" id="PS50110">
    <property type="entry name" value="RESPONSE_REGULATORY"/>
    <property type="match status" value="1"/>
</dbReference>
<dbReference type="PRINTS" id="PR00038">
    <property type="entry name" value="HTHLUXR"/>
</dbReference>
<dbReference type="CDD" id="cd06170">
    <property type="entry name" value="LuxR_C_like"/>
    <property type="match status" value="1"/>
</dbReference>
<name>A0LVS2_ACIC1</name>
<evidence type="ECO:0000313" key="7">
    <source>
        <dbReference type="EMBL" id="ABK53532.1"/>
    </source>
</evidence>
<dbReference type="HOGENOM" id="CLU_000445_90_10_11"/>
<dbReference type="Pfam" id="PF00196">
    <property type="entry name" value="GerE"/>
    <property type="match status" value="1"/>
</dbReference>
<dbReference type="SUPFAM" id="SSF46894">
    <property type="entry name" value="C-terminal effector domain of the bipartite response regulators"/>
    <property type="match status" value="1"/>
</dbReference>
<evidence type="ECO:0000256" key="3">
    <source>
        <dbReference type="PROSITE-ProRule" id="PRU00169"/>
    </source>
</evidence>
<sequence>MTSGEQPRVLRPIGSDQASWPRRDDAPAPGSTGATVRAPVPGQSLRPPYPGGNRAHGANGPAPASGPAPATAPDAPATDATGDVDPIKVLVADDHALFRRGLEMVLRQEPDIQLVAEASDGAEAVARAAETLPDVVLLDVRMPKRTGIEACAAIKEVCPSAKIIMLTISDEEADLYEAIKAGAMGYLLKEISIDEVAAAIRAVHGGQSLISPSMASKLLNEFASLIKRGDARHQVPAPKLTEREMEVLRLVAKGLNNRDIAKQLFISENTVKNHVRNILEKLQLHSRMEAVVYAVREKLLEIT</sequence>
<keyword evidence="1 3" id="KW-0597">Phosphoprotein</keyword>
<evidence type="ECO:0000259" key="6">
    <source>
        <dbReference type="PROSITE" id="PS50110"/>
    </source>
</evidence>
<dbReference type="PANTHER" id="PTHR43214:SF37">
    <property type="entry name" value="TRANSCRIPTIONAL REGULATORY PROTEIN YDFI"/>
    <property type="match status" value="1"/>
</dbReference>
<dbReference type="SMART" id="SM00448">
    <property type="entry name" value="REC"/>
    <property type="match status" value="1"/>
</dbReference>
<dbReference type="PANTHER" id="PTHR43214">
    <property type="entry name" value="TWO-COMPONENT RESPONSE REGULATOR"/>
    <property type="match status" value="1"/>
</dbReference>
<dbReference type="PROSITE" id="PS00622">
    <property type="entry name" value="HTH_LUXR_1"/>
    <property type="match status" value="1"/>
</dbReference>
<dbReference type="InterPro" id="IPR011006">
    <property type="entry name" value="CheY-like_superfamily"/>
</dbReference>
<dbReference type="STRING" id="351607.Acel_1760"/>
<dbReference type="InParanoid" id="A0LVS2"/>
<accession>A0LVS2</accession>
<dbReference type="InterPro" id="IPR039420">
    <property type="entry name" value="WalR-like"/>
</dbReference>
<dbReference type="GO" id="GO:0006355">
    <property type="term" value="P:regulation of DNA-templated transcription"/>
    <property type="evidence" value="ECO:0007669"/>
    <property type="project" value="InterPro"/>
</dbReference>
<dbReference type="Gene3D" id="3.40.50.2300">
    <property type="match status" value="1"/>
</dbReference>
<dbReference type="KEGG" id="ace:Acel_1760"/>
<dbReference type="EMBL" id="CP000481">
    <property type="protein sequence ID" value="ABK53532.1"/>
    <property type="molecule type" value="Genomic_DNA"/>
</dbReference>
<dbReference type="PROSITE" id="PS50043">
    <property type="entry name" value="HTH_LUXR_2"/>
    <property type="match status" value="1"/>
</dbReference>
<feature type="domain" description="Response regulatory" evidence="6">
    <location>
        <begin position="88"/>
        <end position="204"/>
    </location>
</feature>
<dbReference type="InterPro" id="IPR058245">
    <property type="entry name" value="NreC/VraR/RcsB-like_REC"/>
</dbReference>
<protein>
    <submittedName>
        <fullName evidence="7">Two component transcriptional regulator, LuxR family</fullName>
    </submittedName>
</protein>
<dbReference type="AlphaFoldDB" id="A0LVS2"/>
<feature type="modified residue" description="4-aspartylphosphate" evidence="3">
    <location>
        <position position="139"/>
    </location>
</feature>
<dbReference type="Proteomes" id="UP000008221">
    <property type="component" value="Chromosome"/>
</dbReference>
<reference evidence="7 8" key="1">
    <citation type="journal article" date="2009" name="Genome Res.">
        <title>Complete genome of the cellulolytic thermophile Acidothermus cellulolyticus 11B provides insights into its ecophysiological and evolutionary adaptations.</title>
        <authorList>
            <person name="Barabote R.D."/>
            <person name="Xie G."/>
            <person name="Leu D.H."/>
            <person name="Normand P."/>
            <person name="Necsulea A."/>
            <person name="Daubin V."/>
            <person name="Medigue C."/>
            <person name="Adney W.S."/>
            <person name="Xu X.C."/>
            <person name="Lapidus A."/>
            <person name="Parales R.E."/>
            <person name="Detter C."/>
            <person name="Pujic P."/>
            <person name="Bruce D."/>
            <person name="Lavire C."/>
            <person name="Challacombe J.F."/>
            <person name="Brettin T.S."/>
            <person name="Berry A.M."/>
        </authorList>
    </citation>
    <scope>NUCLEOTIDE SEQUENCE [LARGE SCALE GENOMIC DNA]</scope>
    <source>
        <strain evidence="8">ATCC 43068 / DSM 8971 / 11B</strain>
    </source>
</reference>
<dbReference type="CDD" id="cd17535">
    <property type="entry name" value="REC_NarL-like"/>
    <property type="match status" value="1"/>
</dbReference>
<dbReference type="SMART" id="SM00421">
    <property type="entry name" value="HTH_LUXR"/>
    <property type="match status" value="1"/>
</dbReference>
<evidence type="ECO:0000256" key="4">
    <source>
        <dbReference type="SAM" id="MobiDB-lite"/>
    </source>
</evidence>
<dbReference type="InterPro" id="IPR000792">
    <property type="entry name" value="Tscrpt_reg_LuxR_C"/>
</dbReference>
<proteinExistence type="predicted"/>
<dbReference type="eggNOG" id="COG2197">
    <property type="taxonomic scope" value="Bacteria"/>
</dbReference>